<evidence type="ECO:0000256" key="1">
    <source>
        <dbReference type="SAM" id="MobiDB-lite"/>
    </source>
</evidence>
<feature type="compositionally biased region" description="Low complexity" evidence="1">
    <location>
        <begin position="168"/>
        <end position="181"/>
    </location>
</feature>
<organism evidence="2 3">
    <name type="scientific">Anas platyrhynchos platyrhynchos</name>
    <name type="common">Northern mallard</name>
    <dbReference type="NCBI Taxonomy" id="8840"/>
    <lineage>
        <taxon>Eukaryota</taxon>
        <taxon>Metazoa</taxon>
        <taxon>Chordata</taxon>
        <taxon>Craniata</taxon>
        <taxon>Vertebrata</taxon>
        <taxon>Euteleostomi</taxon>
        <taxon>Archelosauria</taxon>
        <taxon>Archosauria</taxon>
        <taxon>Dinosauria</taxon>
        <taxon>Saurischia</taxon>
        <taxon>Theropoda</taxon>
        <taxon>Coelurosauria</taxon>
        <taxon>Aves</taxon>
        <taxon>Neognathae</taxon>
        <taxon>Galloanserae</taxon>
        <taxon>Anseriformes</taxon>
        <taxon>Anatidae</taxon>
        <taxon>Anatinae</taxon>
        <taxon>Anas</taxon>
    </lineage>
</organism>
<dbReference type="GeneTree" id="ENSGT00940000165232"/>
<accession>A0A493TI53</accession>
<reference evidence="2 3" key="1">
    <citation type="submission" date="2017-10" db="EMBL/GenBank/DDBJ databases">
        <title>A new Pekin duck reference genome.</title>
        <authorList>
            <person name="Hou Z.-C."/>
            <person name="Zhou Z.-K."/>
            <person name="Zhu F."/>
            <person name="Hou S.-S."/>
        </authorList>
    </citation>
    <scope>NUCLEOTIDE SEQUENCE [LARGE SCALE GENOMIC DNA]</scope>
</reference>
<dbReference type="PANTHER" id="PTHR34095:SF1">
    <property type="entry name" value="LARGE RIBOSOMAL SUBUNIT PROTEIN ML55"/>
    <property type="match status" value="1"/>
</dbReference>
<protein>
    <recommendedName>
        <fullName evidence="4">Mitochondrial ribosomal protein L55</fullName>
    </recommendedName>
</protein>
<dbReference type="Ensembl" id="ENSAPLT00000033912.1">
    <property type="protein sequence ID" value="ENSAPLP00000025398.1"/>
    <property type="gene ID" value="ENSAPLG00000027242.1"/>
</dbReference>
<dbReference type="GO" id="GO:0005762">
    <property type="term" value="C:mitochondrial large ribosomal subunit"/>
    <property type="evidence" value="ECO:0007669"/>
    <property type="project" value="InterPro"/>
</dbReference>
<feature type="compositionally biased region" description="Gly residues" evidence="1">
    <location>
        <begin position="268"/>
        <end position="289"/>
    </location>
</feature>
<reference evidence="2" key="3">
    <citation type="submission" date="2025-09" db="UniProtKB">
        <authorList>
            <consortium name="Ensembl"/>
        </authorList>
    </citation>
    <scope>IDENTIFICATION</scope>
</reference>
<dbReference type="Gene3D" id="6.20.130.20">
    <property type="entry name" value="Mitochondrial ribosomal protein L55"/>
    <property type="match status" value="1"/>
</dbReference>
<dbReference type="GO" id="GO:0006412">
    <property type="term" value="P:translation"/>
    <property type="evidence" value="ECO:0007669"/>
    <property type="project" value="TreeGrafter"/>
</dbReference>
<dbReference type="AlphaFoldDB" id="A0A493TI53"/>
<dbReference type="Pfam" id="PF09776">
    <property type="entry name" value="Mitoc_L55"/>
    <property type="match status" value="1"/>
</dbReference>
<evidence type="ECO:0000313" key="3">
    <source>
        <dbReference type="Proteomes" id="UP000016666"/>
    </source>
</evidence>
<evidence type="ECO:0008006" key="4">
    <source>
        <dbReference type="Google" id="ProtNLM"/>
    </source>
</evidence>
<sequence length="446" mass="47649">MHWDRFPSMGCSHGRGHSSSPSGPQGDLTGSPPTPQSNPQTLIAHPWTFTGPLHPTGALQDPNSPLQPPPQKKHPQMAFTAPPDPHRTLKRPTQFLRIPLSIPPSPSQDPHSTPQPLTGPPPAPHRDLTGPHKPLTAPDRKPLVPYNPPAPHRTPQHLITARSPHRTPSPSNDPHSPSSPSQDLKTPHRTPPSPLTRRCPAEGSAQPPPAHEGKGGGEGGKRRREGRGLRLSEATPPLSEATPLRSRPRPSSPRPRPLAPARGDKGEGGGGRGGGGTGAGGTPEGGGGGKRGEGSAGQTIVRVRGGWSASASAAGAILEASGREGAGAILRLRGGGVWGHGLVPPRCLHTACSLANSNRVAVSRLQRQAYGRQYPLLLVKTDGSTVHIRYKEPKKILMLPLDSNTLPEAERKARLRRQFPTKLRAKEEEDAFDKLDMEKYKKFWKK</sequence>
<feature type="compositionally biased region" description="Low complexity" evidence="1">
    <location>
        <begin position="8"/>
        <end position="26"/>
    </location>
</feature>
<dbReference type="Proteomes" id="UP000016666">
    <property type="component" value="Chromosome 2"/>
</dbReference>
<keyword evidence="3" id="KW-1185">Reference proteome</keyword>
<dbReference type="InterPro" id="IPR044884">
    <property type="entry name" value="Ribosomal_mL55_sf"/>
</dbReference>
<reference evidence="2" key="2">
    <citation type="submission" date="2025-08" db="UniProtKB">
        <authorList>
            <consortium name="Ensembl"/>
        </authorList>
    </citation>
    <scope>IDENTIFICATION</scope>
</reference>
<proteinExistence type="predicted"/>
<evidence type="ECO:0000313" key="2">
    <source>
        <dbReference type="Ensembl" id="ENSAPLP00000025398.1"/>
    </source>
</evidence>
<dbReference type="GO" id="GO:0003735">
    <property type="term" value="F:structural constituent of ribosome"/>
    <property type="evidence" value="ECO:0007669"/>
    <property type="project" value="InterPro"/>
</dbReference>
<dbReference type="STRING" id="8840.ENSAPLP00000025398"/>
<dbReference type="PANTHER" id="PTHR34095">
    <property type="entry name" value="39S RIBOSOMAL PROTEIN L55, MITOCHONDRIAL"/>
    <property type="match status" value="1"/>
</dbReference>
<dbReference type="OMA" id="KRPVGKM"/>
<name>A0A493TI53_ANAPP</name>
<dbReference type="InterPro" id="IPR018615">
    <property type="entry name" value="Ribosomal_mL55"/>
</dbReference>
<feature type="region of interest" description="Disordered" evidence="1">
    <location>
        <begin position="1"/>
        <end position="296"/>
    </location>
</feature>